<gene>
    <name evidence="1" type="ORF">CHLRE_11g478212v5</name>
</gene>
<dbReference type="Gramene" id="PNW76836">
    <property type="protein sequence ID" value="PNW76836"/>
    <property type="gene ID" value="CHLRE_11g478212v5"/>
</dbReference>
<accession>A0A2K3D8I8</accession>
<keyword evidence="2" id="KW-1185">Reference proteome</keyword>
<dbReference type="EMBL" id="CM008972">
    <property type="protein sequence ID" value="PNW76836.1"/>
    <property type="molecule type" value="Genomic_DNA"/>
</dbReference>
<dbReference type="KEGG" id="cre:CHLRE_11g478212v5"/>
<dbReference type="AlphaFoldDB" id="A0A2K3D8I8"/>
<proteinExistence type="predicted"/>
<dbReference type="RefSeq" id="XP_042919678.1">
    <property type="nucleotide sequence ID" value="XM_043067673.1"/>
</dbReference>
<evidence type="ECO:0000313" key="1">
    <source>
        <dbReference type="EMBL" id="PNW76836.1"/>
    </source>
</evidence>
<dbReference type="InParanoid" id="A0A2K3D8I8"/>
<sequence length="130" mass="13706">MDDEKLDALLDGQQALQDEVVGAAEAAATYAVLQRLQAGRLLVNTCNASTSQPLNPSLQHLDLLRLCDSVLSEMLRGGGRRRVEVPLPTGLDAAACEKELGPFLEGLTGLRMQVEVAAGGRAVTVTYSSG</sequence>
<dbReference type="Proteomes" id="UP000006906">
    <property type="component" value="Chromosome 11"/>
</dbReference>
<dbReference type="GeneID" id="66055328"/>
<protein>
    <submittedName>
        <fullName evidence="1">Uncharacterized protein</fullName>
    </submittedName>
</protein>
<name>A0A2K3D8I8_CHLRE</name>
<evidence type="ECO:0000313" key="2">
    <source>
        <dbReference type="Proteomes" id="UP000006906"/>
    </source>
</evidence>
<reference evidence="1 2" key="1">
    <citation type="journal article" date="2007" name="Science">
        <title>The Chlamydomonas genome reveals the evolution of key animal and plant functions.</title>
        <authorList>
            <person name="Merchant S.S."/>
            <person name="Prochnik S.E."/>
            <person name="Vallon O."/>
            <person name="Harris E.H."/>
            <person name="Karpowicz S.J."/>
            <person name="Witman G.B."/>
            <person name="Terry A."/>
            <person name="Salamov A."/>
            <person name="Fritz-Laylin L.K."/>
            <person name="Marechal-Drouard L."/>
            <person name="Marshall W.F."/>
            <person name="Qu L.H."/>
            <person name="Nelson D.R."/>
            <person name="Sanderfoot A.A."/>
            <person name="Spalding M.H."/>
            <person name="Kapitonov V.V."/>
            <person name="Ren Q."/>
            <person name="Ferris P."/>
            <person name="Lindquist E."/>
            <person name="Shapiro H."/>
            <person name="Lucas S.M."/>
            <person name="Grimwood J."/>
            <person name="Schmutz J."/>
            <person name="Cardol P."/>
            <person name="Cerutti H."/>
            <person name="Chanfreau G."/>
            <person name="Chen C.L."/>
            <person name="Cognat V."/>
            <person name="Croft M.T."/>
            <person name="Dent R."/>
            <person name="Dutcher S."/>
            <person name="Fernandez E."/>
            <person name="Fukuzawa H."/>
            <person name="Gonzalez-Ballester D."/>
            <person name="Gonzalez-Halphen D."/>
            <person name="Hallmann A."/>
            <person name="Hanikenne M."/>
            <person name="Hippler M."/>
            <person name="Inwood W."/>
            <person name="Jabbari K."/>
            <person name="Kalanon M."/>
            <person name="Kuras R."/>
            <person name="Lefebvre P.A."/>
            <person name="Lemaire S.D."/>
            <person name="Lobanov A.V."/>
            <person name="Lohr M."/>
            <person name="Manuell A."/>
            <person name="Meier I."/>
            <person name="Mets L."/>
            <person name="Mittag M."/>
            <person name="Mittelmeier T."/>
            <person name="Moroney J.V."/>
            <person name="Moseley J."/>
            <person name="Napoli C."/>
            <person name="Nedelcu A.M."/>
            <person name="Niyogi K."/>
            <person name="Novoselov S.V."/>
            <person name="Paulsen I.T."/>
            <person name="Pazour G."/>
            <person name="Purton S."/>
            <person name="Ral J.P."/>
            <person name="Riano-Pachon D.M."/>
            <person name="Riekhof W."/>
            <person name="Rymarquis L."/>
            <person name="Schroda M."/>
            <person name="Stern D."/>
            <person name="Umen J."/>
            <person name="Willows R."/>
            <person name="Wilson N."/>
            <person name="Zimmer S.L."/>
            <person name="Allmer J."/>
            <person name="Balk J."/>
            <person name="Bisova K."/>
            <person name="Chen C.J."/>
            <person name="Elias M."/>
            <person name="Gendler K."/>
            <person name="Hauser C."/>
            <person name="Lamb M.R."/>
            <person name="Ledford H."/>
            <person name="Long J.C."/>
            <person name="Minagawa J."/>
            <person name="Page M.D."/>
            <person name="Pan J."/>
            <person name="Pootakham W."/>
            <person name="Roje S."/>
            <person name="Rose A."/>
            <person name="Stahlberg E."/>
            <person name="Terauchi A.M."/>
            <person name="Yang P."/>
            <person name="Ball S."/>
            <person name="Bowler C."/>
            <person name="Dieckmann C.L."/>
            <person name="Gladyshev V.N."/>
            <person name="Green P."/>
            <person name="Jorgensen R."/>
            <person name="Mayfield S."/>
            <person name="Mueller-Roeber B."/>
            <person name="Rajamani S."/>
            <person name="Sayre R.T."/>
            <person name="Brokstein P."/>
            <person name="Dubchak I."/>
            <person name="Goodstein D."/>
            <person name="Hornick L."/>
            <person name="Huang Y.W."/>
            <person name="Jhaveri J."/>
            <person name="Luo Y."/>
            <person name="Martinez D."/>
            <person name="Ngau W.C."/>
            <person name="Otillar B."/>
            <person name="Poliakov A."/>
            <person name="Porter A."/>
            <person name="Szajkowski L."/>
            <person name="Werner G."/>
            <person name="Zhou K."/>
            <person name="Grigoriev I.V."/>
            <person name="Rokhsar D.S."/>
            <person name="Grossman A.R."/>
        </authorList>
    </citation>
    <scope>NUCLEOTIDE SEQUENCE [LARGE SCALE GENOMIC DNA]</scope>
    <source>
        <strain evidence="2">CC-503</strain>
    </source>
</reference>
<organism evidence="1 2">
    <name type="scientific">Chlamydomonas reinhardtii</name>
    <name type="common">Chlamydomonas smithii</name>
    <dbReference type="NCBI Taxonomy" id="3055"/>
    <lineage>
        <taxon>Eukaryota</taxon>
        <taxon>Viridiplantae</taxon>
        <taxon>Chlorophyta</taxon>
        <taxon>core chlorophytes</taxon>
        <taxon>Chlorophyceae</taxon>
        <taxon>CS clade</taxon>
        <taxon>Chlamydomonadales</taxon>
        <taxon>Chlamydomonadaceae</taxon>
        <taxon>Chlamydomonas</taxon>
    </lineage>
</organism>